<keyword evidence="3" id="KW-1185">Reference proteome</keyword>
<evidence type="ECO:0000313" key="2">
    <source>
        <dbReference type="EMBL" id="KAK2597488.1"/>
    </source>
</evidence>
<feature type="region of interest" description="Disordered" evidence="1">
    <location>
        <begin position="1"/>
        <end position="38"/>
    </location>
</feature>
<name>A0AAD9S2H1_PHOAM</name>
<dbReference type="Proteomes" id="UP001265746">
    <property type="component" value="Unassembled WGS sequence"/>
</dbReference>
<evidence type="ECO:0000256" key="1">
    <source>
        <dbReference type="SAM" id="MobiDB-lite"/>
    </source>
</evidence>
<dbReference type="AlphaFoldDB" id="A0AAD9S2H1"/>
<comment type="caution">
    <text evidence="2">The sequence shown here is derived from an EMBL/GenBank/DDBJ whole genome shotgun (WGS) entry which is preliminary data.</text>
</comment>
<organism evidence="2 3">
    <name type="scientific">Phomopsis amygdali</name>
    <name type="common">Fusicoccum amygdali</name>
    <dbReference type="NCBI Taxonomy" id="1214568"/>
    <lineage>
        <taxon>Eukaryota</taxon>
        <taxon>Fungi</taxon>
        <taxon>Dikarya</taxon>
        <taxon>Ascomycota</taxon>
        <taxon>Pezizomycotina</taxon>
        <taxon>Sordariomycetes</taxon>
        <taxon>Sordariomycetidae</taxon>
        <taxon>Diaporthales</taxon>
        <taxon>Diaporthaceae</taxon>
        <taxon>Diaporthe</taxon>
    </lineage>
</organism>
<dbReference type="EMBL" id="JAUJFL010000009">
    <property type="protein sequence ID" value="KAK2597488.1"/>
    <property type="molecule type" value="Genomic_DNA"/>
</dbReference>
<gene>
    <name evidence="2" type="ORF">N8I77_012270</name>
</gene>
<sequence>MASRKRRDSGPVAAPAESKESASHMSGPSDEQATRCVASKADPKLWELAKSLPTEELETETNHERRRNIEACLKYVNENGYPYPNEVFIAMDGVVKHVTERECEAMDWASLTDSGKKDEAFLMVS</sequence>
<accession>A0AAD9S2H1</accession>
<evidence type="ECO:0000313" key="3">
    <source>
        <dbReference type="Proteomes" id="UP001265746"/>
    </source>
</evidence>
<protein>
    <submittedName>
        <fullName evidence="2">Uncharacterized protein</fullName>
    </submittedName>
</protein>
<proteinExistence type="predicted"/>
<reference evidence="2" key="1">
    <citation type="submission" date="2023-06" db="EMBL/GenBank/DDBJ databases">
        <authorList>
            <person name="Noh H."/>
        </authorList>
    </citation>
    <scope>NUCLEOTIDE SEQUENCE</scope>
    <source>
        <strain evidence="2">DUCC20226</strain>
    </source>
</reference>